<feature type="transmembrane region" description="Helical" evidence="9">
    <location>
        <begin position="12"/>
        <end position="34"/>
    </location>
</feature>
<dbReference type="PANTHER" id="PTHR30574">
    <property type="entry name" value="INNER MEMBRANE PROTEIN YEDE"/>
    <property type="match status" value="1"/>
</dbReference>
<keyword evidence="2" id="KW-0813">Transport</keyword>
<evidence type="ECO:0000313" key="11">
    <source>
        <dbReference type="Proteomes" id="UP000037046"/>
    </source>
</evidence>
<feature type="transmembrane region" description="Helical" evidence="9">
    <location>
        <begin position="84"/>
        <end position="102"/>
    </location>
</feature>
<comment type="subcellular location">
    <subcellularLocation>
        <location evidence="1">Cell inner membrane</location>
        <topology evidence="1">Multi-pass membrane protein</topology>
    </subcellularLocation>
</comment>
<sequence>MTGFETEFTPLMSLAGGVLIGASAVLLMFLQGRVMGATGILSGLVTGTAPGDKGWRAAMVAGMIAGPLLVLAVTGQMPAVDVPVSWPMIAVGGFIVGIGVTYGSGCTSGHGVCGNARLSPRSMVATLTFMITCGIIVYVIRHVMGG</sequence>
<keyword evidence="3" id="KW-1003">Cell membrane</keyword>
<dbReference type="STRING" id="74031.SAMN04488077_112103"/>
<comment type="similarity">
    <text evidence="8">Belongs to the TsuA/YedE (TC 9.B.102) family.</text>
</comment>
<evidence type="ECO:0000256" key="4">
    <source>
        <dbReference type="ARBA" id="ARBA00022519"/>
    </source>
</evidence>
<evidence type="ECO:0000313" key="10">
    <source>
        <dbReference type="EMBL" id="KNX41363.1"/>
    </source>
</evidence>
<evidence type="ECO:0000256" key="3">
    <source>
        <dbReference type="ARBA" id="ARBA00022475"/>
    </source>
</evidence>
<keyword evidence="5 9" id="KW-0812">Transmembrane</keyword>
<dbReference type="PANTHER" id="PTHR30574:SF1">
    <property type="entry name" value="SULPHUR TRANSPORT DOMAIN-CONTAINING PROTEIN"/>
    <property type="match status" value="1"/>
</dbReference>
<dbReference type="Proteomes" id="UP000037046">
    <property type="component" value="Unassembled WGS sequence"/>
</dbReference>
<dbReference type="EMBL" id="LGVV01000025">
    <property type="protein sequence ID" value="KNX41363.1"/>
    <property type="molecule type" value="Genomic_DNA"/>
</dbReference>
<proteinExistence type="inferred from homology"/>
<accession>A0A0L6CV45</accession>
<name>A0A0L6CV45_9RHOB</name>
<dbReference type="PATRIC" id="fig|74031.6.peg.2092"/>
<reference evidence="11" key="1">
    <citation type="submission" date="2015-07" db="EMBL/GenBank/DDBJ databases">
        <title>Draft Genome Sequence of Roseovarius tolerans EL-164, a producer of N-Acylated Alanine Methyl Esters (NAMEs).</title>
        <authorList>
            <person name="Voget S."/>
            <person name="Bruns H."/>
            <person name="Wagner-Doebler I."/>
            <person name="Schulz S."/>
            <person name="Daniel R."/>
        </authorList>
    </citation>
    <scope>NUCLEOTIDE SEQUENCE [LARGE SCALE GENOMIC DNA]</scope>
    <source>
        <strain evidence="11">EL-164</strain>
    </source>
</reference>
<feature type="transmembrane region" description="Helical" evidence="9">
    <location>
        <begin position="54"/>
        <end position="72"/>
    </location>
</feature>
<evidence type="ECO:0000256" key="1">
    <source>
        <dbReference type="ARBA" id="ARBA00004429"/>
    </source>
</evidence>
<comment type="caution">
    <text evidence="10">The sequence shown here is derived from an EMBL/GenBank/DDBJ whole genome shotgun (WGS) entry which is preliminary data.</text>
</comment>
<feature type="transmembrane region" description="Helical" evidence="9">
    <location>
        <begin position="122"/>
        <end position="140"/>
    </location>
</feature>
<evidence type="ECO:0000256" key="6">
    <source>
        <dbReference type="ARBA" id="ARBA00022989"/>
    </source>
</evidence>
<evidence type="ECO:0000256" key="9">
    <source>
        <dbReference type="SAM" id="Phobius"/>
    </source>
</evidence>
<dbReference type="RefSeq" id="WP_050662939.1">
    <property type="nucleotide sequence ID" value="NZ_CP118494.1"/>
</dbReference>
<dbReference type="Pfam" id="PF04143">
    <property type="entry name" value="Sulf_transp"/>
    <property type="match status" value="1"/>
</dbReference>
<dbReference type="InterPro" id="IPR007272">
    <property type="entry name" value="Sulf_transp_TsuA/YedE"/>
</dbReference>
<organism evidence="10 11">
    <name type="scientific">Roseovarius tolerans</name>
    <dbReference type="NCBI Taxonomy" id="74031"/>
    <lineage>
        <taxon>Bacteria</taxon>
        <taxon>Pseudomonadati</taxon>
        <taxon>Pseudomonadota</taxon>
        <taxon>Alphaproteobacteria</taxon>
        <taxon>Rhodobacterales</taxon>
        <taxon>Roseobacteraceae</taxon>
        <taxon>Roseovarius</taxon>
    </lineage>
</organism>
<keyword evidence="6 9" id="KW-1133">Transmembrane helix</keyword>
<evidence type="ECO:0000256" key="5">
    <source>
        <dbReference type="ARBA" id="ARBA00022692"/>
    </source>
</evidence>
<dbReference type="AlphaFoldDB" id="A0A0L6CV45"/>
<evidence type="ECO:0000256" key="2">
    <source>
        <dbReference type="ARBA" id="ARBA00022448"/>
    </source>
</evidence>
<evidence type="ECO:0000256" key="8">
    <source>
        <dbReference type="ARBA" id="ARBA00035655"/>
    </source>
</evidence>
<dbReference type="OrthoDB" id="9814020at2"/>
<keyword evidence="11" id="KW-1185">Reference proteome</keyword>
<dbReference type="GO" id="GO:0005886">
    <property type="term" value="C:plasma membrane"/>
    <property type="evidence" value="ECO:0007669"/>
    <property type="project" value="UniProtKB-SubCell"/>
</dbReference>
<evidence type="ECO:0000256" key="7">
    <source>
        <dbReference type="ARBA" id="ARBA00023136"/>
    </source>
</evidence>
<keyword evidence="4" id="KW-0997">Cell inner membrane</keyword>
<protein>
    <submittedName>
        <fullName evidence="10">Uncharacterized protein</fullName>
    </submittedName>
</protein>
<gene>
    <name evidence="10" type="ORF">ROTO_20520</name>
</gene>
<keyword evidence="7 9" id="KW-0472">Membrane</keyword>